<evidence type="ECO:0000259" key="5">
    <source>
        <dbReference type="Pfam" id="PF04198"/>
    </source>
</evidence>
<dbReference type="PANTHER" id="PTHR34294">
    <property type="entry name" value="TRANSCRIPTIONAL REGULATOR-RELATED"/>
    <property type="match status" value="1"/>
</dbReference>
<dbReference type="OrthoDB" id="7065657at2"/>
<evidence type="ECO:0000256" key="4">
    <source>
        <dbReference type="ARBA" id="ARBA00023163"/>
    </source>
</evidence>
<proteinExistence type="inferred from homology"/>
<sequence>MELSDSEKLRLDNAARAGWLYFIAGKTQDEIARVLNVSRPTAQRLVSLCLAERLITFRLEHPIAACMELATRLTNTFELRLCEVVPSDPASPASTAGIAERAAAVLESILRRKKPAIIGIGTGRAMRASVEQLPSMDCPNHQLVSLVGNISPDGSASLFDTIGRFADLTKARHYPMPLPVFVSSKAERAQLLKINSVMRVHAMAEQADLRLVGVGQLDQGAQLHVDGFISREELLELMRLGAVGELTGWAFDAQGQIIDGGTNLRVTSVPHCVSDTMLTVGAALGPSKVVAMRAALKGRMLNGLITDEATARALLAAS</sequence>
<gene>
    <name evidence="6" type="ORF">FHP25_11130</name>
</gene>
<dbReference type="InterPro" id="IPR036388">
    <property type="entry name" value="WH-like_DNA-bd_sf"/>
</dbReference>
<evidence type="ECO:0000313" key="6">
    <source>
        <dbReference type="EMBL" id="TXL76740.1"/>
    </source>
</evidence>
<dbReference type="Proteomes" id="UP000321638">
    <property type="component" value="Unassembled WGS sequence"/>
</dbReference>
<comment type="caution">
    <text evidence="6">The sequence shown here is derived from an EMBL/GenBank/DDBJ whole genome shotgun (WGS) entry which is preliminary data.</text>
</comment>
<dbReference type="AlphaFoldDB" id="A0A5C8PPU2"/>
<keyword evidence="7" id="KW-1185">Reference proteome</keyword>
<dbReference type="InterPro" id="IPR051054">
    <property type="entry name" value="SorC_transcr_regulators"/>
</dbReference>
<comment type="similarity">
    <text evidence="1">Belongs to the SorC transcriptional regulatory family.</text>
</comment>
<organism evidence="6 7">
    <name type="scientific">Vineibacter terrae</name>
    <dbReference type="NCBI Taxonomy" id="2586908"/>
    <lineage>
        <taxon>Bacteria</taxon>
        <taxon>Pseudomonadati</taxon>
        <taxon>Pseudomonadota</taxon>
        <taxon>Alphaproteobacteria</taxon>
        <taxon>Hyphomicrobiales</taxon>
        <taxon>Vineibacter</taxon>
    </lineage>
</organism>
<protein>
    <submittedName>
        <fullName evidence="6">Sugar-binding transcriptional regulator</fullName>
    </submittedName>
</protein>
<dbReference type="InterPro" id="IPR037171">
    <property type="entry name" value="NagB/RpiA_transferase-like"/>
</dbReference>
<feature type="domain" description="Sugar-binding" evidence="5">
    <location>
        <begin position="62"/>
        <end position="316"/>
    </location>
</feature>
<dbReference type="PANTHER" id="PTHR34294:SF1">
    <property type="entry name" value="TRANSCRIPTIONAL REGULATOR LSRR"/>
    <property type="match status" value="1"/>
</dbReference>
<evidence type="ECO:0000313" key="7">
    <source>
        <dbReference type="Proteomes" id="UP000321638"/>
    </source>
</evidence>
<dbReference type="RefSeq" id="WP_147847002.1">
    <property type="nucleotide sequence ID" value="NZ_VDUZ01000010.1"/>
</dbReference>
<dbReference type="GO" id="GO:0003677">
    <property type="term" value="F:DNA binding"/>
    <property type="evidence" value="ECO:0007669"/>
    <property type="project" value="UniProtKB-KW"/>
</dbReference>
<dbReference type="GO" id="GO:0030246">
    <property type="term" value="F:carbohydrate binding"/>
    <property type="evidence" value="ECO:0007669"/>
    <property type="project" value="InterPro"/>
</dbReference>
<accession>A0A5C8PPU2</accession>
<keyword evidence="3" id="KW-0238">DNA-binding</keyword>
<keyword evidence="2" id="KW-0805">Transcription regulation</keyword>
<name>A0A5C8PPU2_9HYPH</name>
<keyword evidence="4" id="KW-0804">Transcription</keyword>
<evidence type="ECO:0000256" key="2">
    <source>
        <dbReference type="ARBA" id="ARBA00023015"/>
    </source>
</evidence>
<reference evidence="6 7" key="1">
    <citation type="submission" date="2019-06" db="EMBL/GenBank/DDBJ databases">
        <title>New taxonomy in bacterial strain CC-CFT640, isolated from vineyard.</title>
        <authorList>
            <person name="Lin S.-Y."/>
            <person name="Tsai C.-F."/>
            <person name="Young C.-C."/>
        </authorList>
    </citation>
    <scope>NUCLEOTIDE SEQUENCE [LARGE SCALE GENOMIC DNA]</scope>
    <source>
        <strain evidence="6 7">CC-CFT640</strain>
    </source>
</reference>
<dbReference type="Pfam" id="PF04198">
    <property type="entry name" value="Sugar-bind"/>
    <property type="match status" value="1"/>
</dbReference>
<dbReference type="Gene3D" id="1.10.10.10">
    <property type="entry name" value="Winged helix-like DNA-binding domain superfamily/Winged helix DNA-binding domain"/>
    <property type="match status" value="1"/>
</dbReference>
<dbReference type="InterPro" id="IPR007324">
    <property type="entry name" value="Sugar-bd_dom_put"/>
</dbReference>
<evidence type="ECO:0000256" key="1">
    <source>
        <dbReference type="ARBA" id="ARBA00010466"/>
    </source>
</evidence>
<dbReference type="SUPFAM" id="SSF100950">
    <property type="entry name" value="NagB/RpiA/CoA transferase-like"/>
    <property type="match status" value="1"/>
</dbReference>
<dbReference type="Gene3D" id="3.40.50.1360">
    <property type="match status" value="1"/>
</dbReference>
<dbReference type="EMBL" id="VDUZ01000010">
    <property type="protein sequence ID" value="TXL76740.1"/>
    <property type="molecule type" value="Genomic_DNA"/>
</dbReference>
<evidence type="ECO:0000256" key="3">
    <source>
        <dbReference type="ARBA" id="ARBA00023125"/>
    </source>
</evidence>